<protein>
    <submittedName>
        <fullName evidence="2">T9SS type A sorting domain-containing protein</fullName>
    </submittedName>
</protein>
<dbReference type="AlphaFoldDB" id="A0A4R5DNM2"/>
<dbReference type="OrthoDB" id="1490051at2"/>
<feature type="signal peptide" evidence="1">
    <location>
        <begin position="1"/>
        <end position="29"/>
    </location>
</feature>
<proteinExistence type="predicted"/>
<dbReference type="InterPro" id="IPR026444">
    <property type="entry name" value="Secre_tail"/>
</dbReference>
<accession>A0A4R5DNM2</accession>
<evidence type="ECO:0000313" key="3">
    <source>
        <dbReference type="Proteomes" id="UP000294850"/>
    </source>
</evidence>
<name>A0A4R5DNM2_9BACT</name>
<sequence>MKKHYSRTLSRAGLILSLALLFNFKAAWQASGQSFQIVWKMDESVAGASSSNNFTPDDAELIGANPFSLWPYLSDGNGGSAHVSVYWPTGFTAGRYMDLSYGVSTHEYNLSSISFRVKRSGSGPLDVALRTSMDGFGSNLSTFNLSSDGSFYNVTVPLGFKNLSTGLAFRIYGFNADYRGTFYIDQVVLNGEVTSFVLPVNLTYFNARSTENRVNLFWETSWEKNSKEFIVERSIDLINFSAIGTVNAAGETEERAQYVFQDELPFAGASYYRLKMVDTDLRAAYSKIRDIEIHYDQPILTVSPNPAQPGNIRILKSNIDPAKLILRNILGQNFKFNLQQSEPGYIGLLPDQSLLPGIYVISLLQNGKQVHTKVLVP</sequence>
<organism evidence="2 3">
    <name type="scientific">Dyadobacter psychrotolerans</name>
    <dbReference type="NCBI Taxonomy" id="2541721"/>
    <lineage>
        <taxon>Bacteria</taxon>
        <taxon>Pseudomonadati</taxon>
        <taxon>Bacteroidota</taxon>
        <taxon>Cytophagia</taxon>
        <taxon>Cytophagales</taxon>
        <taxon>Spirosomataceae</taxon>
        <taxon>Dyadobacter</taxon>
    </lineage>
</organism>
<keyword evidence="3" id="KW-1185">Reference proteome</keyword>
<evidence type="ECO:0000256" key="1">
    <source>
        <dbReference type="SAM" id="SignalP"/>
    </source>
</evidence>
<comment type="caution">
    <text evidence="2">The sequence shown here is derived from an EMBL/GenBank/DDBJ whole genome shotgun (WGS) entry which is preliminary data.</text>
</comment>
<keyword evidence="1" id="KW-0732">Signal</keyword>
<dbReference type="NCBIfam" id="TIGR04183">
    <property type="entry name" value="Por_Secre_tail"/>
    <property type="match status" value="1"/>
</dbReference>
<evidence type="ECO:0000313" key="2">
    <source>
        <dbReference type="EMBL" id="TDE12313.1"/>
    </source>
</evidence>
<gene>
    <name evidence="2" type="ORF">E0F88_21655</name>
</gene>
<dbReference type="EMBL" id="SMFL01000009">
    <property type="protein sequence ID" value="TDE12313.1"/>
    <property type="molecule type" value="Genomic_DNA"/>
</dbReference>
<dbReference type="RefSeq" id="WP_131960381.1">
    <property type="nucleotide sequence ID" value="NZ_SMFL01000009.1"/>
</dbReference>
<feature type="chain" id="PRO_5020388629" evidence="1">
    <location>
        <begin position="30"/>
        <end position="377"/>
    </location>
</feature>
<dbReference type="Proteomes" id="UP000294850">
    <property type="component" value="Unassembled WGS sequence"/>
</dbReference>
<reference evidence="2 3" key="1">
    <citation type="submission" date="2019-03" db="EMBL/GenBank/DDBJ databases">
        <title>Dyadobacter AR-3-6 sp. nov., isolated from arctic soil.</title>
        <authorList>
            <person name="Chaudhary D.K."/>
        </authorList>
    </citation>
    <scope>NUCLEOTIDE SEQUENCE [LARGE SCALE GENOMIC DNA]</scope>
    <source>
        <strain evidence="2 3">AR-3-6</strain>
    </source>
</reference>